<dbReference type="EMBL" id="JYJH01000010">
    <property type="protein sequence ID" value="KJK38613.1"/>
    <property type="molecule type" value="Genomic_DNA"/>
</dbReference>
<accession>A0A0M2GLK5</accession>
<feature type="region of interest" description="Disordered" evidence="1">
    <location>
        <begin position="249"/>
        <end position="447"/>
    </location>
</feature>
<dbReference type="RefSeq" id="WP_031134208.1">
    <property type="nucleotide sequence ID" value="NZ_JYJH01000010.1"/>
</dbReference>
<feature type="region of interest" description="Disordered" evidence="1">
    <location>
        <begin position="176"/>
        <end position="224"/>
    </location>
</feature>
<feature type="compositionally biased region" description="Basic and acidic residues" evidence="1">
    <location>
        <begin position="10"/>
        <end position="22"/>
    </location>
</feature>
<proteinExistence type="predicted"/>
<name>A0A0M2GLK5_9ACTN</name>
<evidence type="ECO:0000313" key="2">
    <source>
        <dbReference type="EMBL" id="KJK38613.1"/>
    </source>
</evidence>
<evidence type="ECO:0000256" key="1">
    <source>
        <dbReference type="SAM" id="MobiDB-lite"/>
    </source>
</evidence>
<sequence length="447" mass="47161">MADDNAASPDRNRNRPAEERPEAALARDLIRTEYRLRDGRLGAGRDTADTPGAWRRLTERLRRLVDRLLGRDQAGVGGPDADSAGSWQPAPAQMPARTSVDGPSPAAAGPSAHPDVVRLEQRIGRLSPLRHEAFEDAVLHLLRTDDRWRKAFERSPESMPTVARYATDAHLREALRETSPGAGPREPASARDDLSRTAPVTRMNATTDSSTQTETQAGTRSAAEALDAARDRIMAADARQFAALRARWERAAAPEQPGTAPAPGGTGAGPRAPGQDEMADGQAFRAAQRAQWERLGTGATASPSPTEALDGEAFRAAAEARREQLGNSPTTVPRSTDAFDGHAFLAAERAAQGTGRAPDTTGPVVDALTSAPPSPVAPVSPQTPAASPPSLLSGEGHAAVRSSLDTLQPFLTSTAPGTPDAPTGPHRPAPVHRPTTPTTTPQKRGRT</sequence>
<comment type="caution">
    <text evidence="2">The sequence shown here is derived from an EMBL/GenBank/DDBJ whole genome shotgun (WGS) entry which is preliminary data.</text>
</comment>
<dbReference type="STRING" id="284040.UK15_16180"/>
<feature type="region of interest" description="Disordered" evidence="1">
    <location>
        <begin position="1"/>
        <end position="26"/>
    </location>
</feature>
<evidence type="ECO:0000313" key="3">
    <source>
        <dbReference type="Proteomes" id="UP000034786"/>
    </source>
</evidence>
<reference evidence="3" key="1">
    <citation type="submission" date="2015-02" db="EMBL/GenBank/DDBJ databases">
        <authorList>
            <person name="Ju K.-S."/>
            <person name="Doroghazi J.R."/>
            <person name="Metcalf W."/>
        </authorList>
    </citation>
    <scope>NUCLEOTIDE SEQUENCE [LARGE SCALE GENOMIC DNA]</scope>
    <source>
        <strain evidence="3">NRRL B-16380</strain>
    </source>
</reference>
<feature type="compositionally biased region" description="Polar residues" evidence="1">
    <location>
        <begin position="325"/>
        <end position="334"/>
    </location>
</feature>
<feature type="compositionally biased region" description="Low complexity" evidence="1">
    <location>
        <begin position="102"/>
        <end position="114"/>
    </location>
</feature>
<organism evidence="2 3">
    <name type="scientific">Streptomyces variegatus</name>
    <dbReference type="NCBI Taxonomy" id="284040"/>
    <lineage>
        <taxon>Bacteria</taxon>
        <taxon>Bacillati</taxon>
        <taxon>Actinomycetota</taxon>
        <taxon>Actinomycetes</taxon>
        <taxon>Kitasatosporales</taxon>
        <taxon>Streptomycetaceae</taxon>
        <taxon>Streptomyces</taxon>
    </lineage>
</organism>
<dbReference type="PATRIC" id="fig|284040.3.peg.8245"/>
<gene>
    <name evidence="2" type="ORF">UK15_16180</name>
</gene>
<feature type="region of interest" description="Disordered" evidence="1">
    <location>
        <begin position="72"/>
        <end position="115"/>
    </location>
</feature>
<protein>
    <submittedName>
        <fullName evidence="2">Uncharacterized protein</fullName>
    </submittedName>
</protein>
<feature type="compositionally biased region" description="Low complexity" evidence="1">
    <location>
        <begin position="379"/>
        <end position="393"/>
    </location>
</feature>
<feature type="compositionally biased region" description="Low complexity" evidence="1">
    <location>
        <begin position="253"/>
        <end position="275"/>
    </location>
</feature>
<feature type="compositionally biased region" description="Low complexity" evidence="1">
    <location>
        <begin position="412"/>
        <end position="447"/>
    </location>
</feature>
<dbReference type="AlphaFoldDB" id="A0A0M2GLK5"/>
<feature type="compositionally biased region" description="Polar residues" evidence="1">
    <location>
        <begin position="203"/>
        <end position="219"/>
    </location>
</feature>
<keyword evidence="3" id="KW-1185">Reference proteome</keyword>
<dbReference type="Proteomes" id="UP000034786">
    <property type="component" value="Unassembled WGS sequence"/>
</dbReference>